<dbReference type="SUPFAM" id="SSF55785">
    <property type="entry name" value="PYP-like sensor domain (PAS domain)"/>
    <property type="match status" value="1"/>
</dbReference>
<dbReference type="InterPro" id="IPR000014">
    <property type="entry name" value="PAS"/>
</dbReference>
<organism evidence="1">
    <name type="scientific">Planktothricoides raciborskii GIHE-MW2</name>
    <dbReference type="NCBI Taxonomy" id="2792601"/>
    <lineage>
        <taxon>Bacteria</taxon>
        <taxon>Bacillati</taxon>
        <taxon>Cyanobacteriota</taxon>
        <taxon>Cyanophyceae</taxon>
        <taxon>Oscillatoriophycideae</taxon>
        <taxon>Oscillatoriales</taxon>
        <taxon>Oscillatoriaceae</taxon>
        <taxon>Planktothricoides</taxon>
    </lineage>
</organism>
<name>A0AAU8JBC0_9CYAN</name>
<reference evidence="1" key="1">
    <citation type="submission" date="2024-07" db="EMBL/GenBank/DDBJ databases">
        <authorList>
            <person name="Kim Y.J."/>
            <person name="Jeong J.Y."/>
        </authorList>
    </citation>
    <scope>NUCLEOTIDE SEQUENCE</scope>
    <source>
        <strain evidence="1">GIHE-MW2</strain>
    </source>
</reference>
<evidence type="ECO:0000313" key="1">
    <source>
        <dbReference type="EMBL" id="XCM36085.1"/>
    </source>
</evidence>
<dbReference type="AlphaFoldDB" id="A0AAU8JBC0"/>
<gene>
    <name evidence="1" type="ORF">ABWT76_004818</name>
</gene>
<proteinExistence type="predicted"/>
<dbReference type="Gene3D" id="3.30.450.20">
    <property type="entry name" value="PAS domain"/>
    <property type="match status" value="1"/>
</dbReference>
<accession>A0AAU8JBC0</accession>
<dbReference type="InterPro" id="IPR035965">
    <property type="entry name" value="PAS-like_dom_sf"/>
</dbReference>
<dbReference type="CDD" id="cd00130">
    <property type="entry name" value="PAS"/>
    <property type="match status" value="1"/>
</dbReference>
<sequence>MAQYNILGWTEKELAGQPWSYLIHKDERSAILAKLQENQINSKIT</sequence>
<dbReference type="EMBL" id="CP159837">
    <property type="protein sequence ID" value="XCM36085.1"/>
    <property type="molecule type" value="Genomic_DNA"/>
</dbReference>
<dbReference type="RefSeq" id="WP_190879164.1">
    <property type="nucleotide sequence ID" value="NZ_CP159837.1"/>
</dbReference>
<protein>
    <submittedName>
        <fullName evidence="1">PAS domain-containing protein</fullName>
    </submittedName>
</protein>